<name>A0A9Q5N6S4_SANBA</name>
<comment type="similarity">
    <text evidence="1 3">Belongs to the type-B carboxylesterase/lipase family.</text>
</comment>
<keyword evidence="6" id="KW-1185">Reference proteome</keyword>
<feature type="domain" description="Carboxylesterase type B" evidence="4">
    <location>
        <begin position="15"/>
        <end position="219"/>
    </location>
</feature>
<accession>A0A9Q5N6S4</accession>
<dbReference type="Proteomes" id="UP000757232">
    <property type="component" value="Unassembled WGS sequence"/>
</dbReference>
<dbReference type="PROSITE" id="PS00122">
    <property type="entry name" value="CARBOXYLESTERASE_B_1"/>
    <property type="match status" value="1"/>
</dbReference>
<evidence type="ECO:0000313" key="5">
    <source>
        <dbReference type="EMBL" id="OCB86476.1"/>
    </source>
</evidence>
<dbReference type="InterPro" id="IPR029058">
    <property type="entry name" value="AB_hydrolase_fold"/>
</dbReference>
<evidence type="ECO:0000313" key="6">
    <source>
        <dbReference type="Proteomes" id="UP000757232"/>
    </source>
</evidence>
<proteinExistence type="inferred from homology"/>
<keyword evidence="2 3" id="KW-0378">Hydrolase</keyword>
<dbReference type="InterPro" id="IPR019826">
    <property type="entry name" value="Carboxylesterase_B_AS"/>
</dbReference>
<gene>
    <name evidence="5" type="ORF">A7U60_g6369</name>
</gene>
<evidence type="ECO:0000256" key="2">
    <source>
        <dbReference type="ARBA" id="ARBA00022801"/>
    </source>
</evidence>
<reference evidence="5" key="1">
    <citation type="submission" date="2016-06" db="EMBL/GenBank/DDBJ databases">
        <title>Draft Genome sequence of the fungus Inonotus baumii.</title>
        <authorList>
            <person name="Zhu H."/>
            <person name="Lin W."/>
        </authorList>
    </citation>
    <scope>NUCLEOTIDE SEQUENCE</scope>
    <source>
        <strain evidence="5">821</strain>
    </source>
</reference>
<dbReference type="InterPro" id="IPR002018">
    <property type="entry name" value="CarbesteraseB"/>
</dbReference>
<dbReference type="OrthoDB" id="6846267at2759"/>
<dbReference type="SUPFAM" id="SSF53474">
    <property type="entry name" value="alpha/beta-Hydrolases"/>
    <property type="match status" value="1"/>
</dbReference>
<dbReference type="AlphaFoldDB" id="A0A9Q5N6S4"/>
<organism evidence="5 6">
    <name type="scientific">Sanghuangporus baumii</name>
    <name type="common">Phellinus baumii</name>
    <dbReference type="NCBI Taxonomy" id="108892"/>
    <lineage>
        <taxon>Eukaryota</taxon>
        <taxon>Fungi</taxon>
        <taxon>Dikarya</taxon>
        <taxon>Basidiomycota</taxon>
        <taxon>Agaricomycotina</taxon>
        <taxon>Agaricomycetes</taxon>
        <taxon>Hymenochaetales</taxon>
        <taxon>Hymenochaetaceae</taxon>
        <taxon>Sanghuangporus</taxon>
    </lineage>
</organism>
<dbReference type="Pfam" id="PF00135">
    <property type="entry name" value="COesterase"/>
    <property type="match status" value="1"/>
</dbReference>
<dbReference type="PANTHER" id="PTHR43142">
    <property type="entry name" value="CARBOXYLIC ESTER HYDROLASE"/>
    <property type="match status" value="1"/>
</dbReference>
<dbReference type="EMBL" id="LNZH02000201">
    <property type="protein sequence ID" value="OCB86476.1"/>
    <property type="molecule type" value="Genomic_DNA"/>
</dbReference>
<evidence type="ECO:0000256" key="1">
    <source>
        <dbReference type="ARBA" id="ARBA00005964"/>
    </source>
</evidence>
<sequence>MHISEELAQSTERVTVQTRFGSVIGGRAANGSVAFLEIPYALPPKRFENPEALPSDYKYESKEYIYESAYAVQPSNDGQAAGIPVEDKVGFGKPTENPLFLNIVIPPPFDPNNLSAKFPVKVYIHGGFLQFGSPHGLSAQAQYVAAVRNEIYVNIGYRLSAFGFLACDNPRVEGNFGFKGQWLALEWIKANISAFGGDPDNIQLTGLSAGENGAHSVHQILHHASRLPEGSDNIQLTGLSAGENGAHSVHQILHHASRLPEGQKAPFRSARLESNAIVLAPKTPAELRPQFAALCSALSIDPSSPDAPETLKDPVRTPWQAITSAIDDEKLGNLGTFRGCLDGSWLSDDPEPMTWQRSGGFSQGLRRAGVQSIVVGDLKEEWFLYAIAHPIQTPQDVRDNLLRYYPEKLTNALLAQYPPLSSDAQQEECFERFGRVLSDGQVHLPVRLLARDLIASGFPVLRYEIRWTPEQVRVRTKGYVTHATDRVLWFYYEPWLLGDQKPIALSWLSTVDKELSEFEASGKTSKGVKQILTLREDKTIGWDEDRRYDELMKLTASLR</sequence>
<evidence type="ECO:0000256" key="3">
    <source>
        <dbReference type="RuleBase" id="RU361235"/>
    </source>
</evidence>
<dbReference type="Gene3D" id="3.40.50.1820">
    <property type="entry name" value="alpha/beta hydrolase"/>
    <property type="match status" value="1"/>
</dbReference>
<evidence type="ECO:0000259" key="4">
    <source>
        <dbReference type="Pfam" id="PF00135"/>
    </source>
</evidence>
<comment type="caution">
    <text evidence="5">The sequence shown here is derived from an EMBL/GenBank/DDBJ whole genome shotgun (WGS) entry which is preliminary data.</text>
</comment>
<dbReference type="EC" id="3.1.1.-" evidence="3"/>
<dbReference type="GO" id="GO:0016787">
    <property type="term" value="F:hydrolase activity"/>
    <property type="evidence" value="ECO:0007669"/>
    <property type="project" value="UniProtKB-KW"/>
</dbReference>
<protein>
    <recommendedName>
        <fullName evidence="3">Carboxylic ester hydrolase</fullName>
        <ecNumber evidence="3">3.1.1.-</ecNumber>
    </recommendedName>
</protein>
<dbReference type="PANTHER" id="PTHR43142:SF1">
    <property type="entry name" value="CARBOXYLIC ESTER HYDROLASE"/>
    <property type="match status" value="1"/>
</dbReference>